<evidence type="ECO:0000313" key="2">
    <source>
        <dbReference type="EMBL" id="EPY26295.1"/>
    </source>
</evidence>
<dbReference type="Proteomes" id="UP000015354">
    <property type="component" value="Unassembled WGS sequence"/>
</dbReference>
<gene>
    <name evidence="3" type="ORF">STCU_00726</name>
    <name evidence="2" type="ORF">STCU_06223</name>
</gene>
<feature type="region of interest" description="Disordered" evidence="1">
    <location>
        <begin position="268"/>
        <end position="291"/>
    </location>
</feature>
<keyword evidence="4" id="KW-1185">Reference proteome</keyword>
<name>S9V5R3_9TRYP</name>
<comment type="caution">
    <text evidence="3">The sequence shown here is derived from an EMBL/GenBank/DDBJ whole genome shotgun (WGS) entry which is preliminary data.</text>
</comment>
<sequence>MIKNSSMLETLTWKVLSPEQTFTCLNCPDFATIRTVLSKIDTADNGVVLNSKNYTTQQTQIVLDLISHLIMFAKARQMNAEKTSTIVAIVRAVHLSSMSQRLTRVESYDTLRDLIVRHSVPRPPFCAAILDLSDVQELDEYLLGTYYRHYKMYYYVFVPQETLTVRTRALADVVQHPPQELPALCTAMVEEDWRKKMEERERAKEEATMEKHLKVSEEMEAARRREAGLNSGAFTEGVREQLETIRKAAEQQSLDRLSLVEEKLDKLEKQVLEHNHNAKSPGRQSSPRDKK</sequence>
<dbReference type="EMBL" id="ATMH01000726">
    <property type="protein sequence ID" value="EPY36158.1"/>
    <property type="molecule type" value="Genomic_DNA"/>
</dbReference>
<dbReference type="AlphaFoldDB" id="S9V5R3"/>
<dbReference type="Pfam" id="PF14769">
    <property type="entry name" value="CLAMP"/>
    <property type="match status" value="1"/>
</dbReference>
<protein>
    <submittedName>
        <fullName evidence="3">Flagellar associated protein</fullName>
    </submittedName>
</protein>
<dbReference type="EMBL" id="ATMH01006223">
    <property type="protein sequence ID" value="EPY26295.1"/>
    <property type="molecule type" value="Genomic_DNA"/>
</dbReference>
<dbReference type="PANTHER" id="PTHR28457:SF1">
    <property type="entry name" value="CILIA- AND FLAGELLA-ASSOCIATED PROTEIN 119"/>
    <property type="match status" value="1"/>
</dbReference>
<evidence type="ECO:0000313" key="4">
    <source>
        <dbReference type="Proteomes" id="UP000015354"/>
    </source>
</evidence>
<dbReference type="OrthoDB" id="425082at2759"/>
<reference evidence="3" key="2">
    <citation type="submission" date="2013-03" db="EMBL/GenBank/DDBJ databases">
        <authorList>
            <person name="Motta M.C.M."/>
            <person name="Martins A.C.A."/>
            <person name="Preta C.M.C.C."/>
            <person name="Silva R."/>
            <person name="de Souza S.S."/>
            <person name="Klein C.C."/>
            <person name="de Almeida L.G.P."/>
            <person name="Cunha O.L."/>
            <person name="Colabardini A.C."/>
            <person name="Lima B.A."/>
            <person name="Machado C.R."/>
            <person name="Soares C.M.A."/>
            <person name="de Menezes C.B.A."/>
            <person name="Bartolomeu D.C."/>
            <person name="Grisard E.C."/>
            <person name="Fantinatti-Garboggini F."/>
            <person name="Rodrigues-Luiz G.F."/>
            <person name="Wagner G."/>
            <person name="Goldman G.H."/>
            <person name="Fietto J.L.R."/>
            <person name="Ciapina L.P."/>
            <person name="Brocchi M."/>
            <person name="Elias M.C."/>
            <person name="Goldman M.H.S."/>
            <person name="Sagot M.-F."/>
            <person name="Pereira M."/>
            <person name="Stoco P.H."/>
            <person name="Teixeira S.M.R."/>
            <person name="de Mendonca-Neto R.P."/>
            <person name="Maciel T.E.F."/>
            <person name="Mendes T.A.O."/>
            <person name="Urmenyi T.P."/>
            <person name="Teixeira M.M.G."/>
            <person name="de Camargo E.F.P."/>
            <person name="de Sousa W."/>
            <person name="Schenkman S."/>
            <person name="de Vasconcelos A.T.R."/>
        </authorList>
    </citation>
    <scope>NUCLEOTIDE SEQUENCE</scope>
</reference>
<keyword evidence="3" id="KW-0282">Flagellum</keyword>
<proteinExistence type="predicted"/>
<evidence type="ECO:0000313" key="3">
    <source>
        <dbReference type="EMBL" id="EPY36158.1"/>
    </source>
</evidence>
<keyword evidence="3" id="KW-0966">Cell projection</keyword>
<keyword evidence="3" id="KW-0969">Cilium</keyword>
<dbReference type="InterPro" id="IPR032727">
    <property type="entry name" value="CLAMP"/>
</dbReference>
<dbReference type="PANTHER" id="PTHR28457">
    <property type="entry name" value="COILED-COIL DOMAIN-CONTAINING PROTEIN 189"/>
    <property type="match status" value="1"/>
</dbReference>
<reference evidence="3 4" key="1">
    <citation type="journal article" date="2013" name="PLoS ONE">
        <title>Predicting the Proteins of Angomonas deanei, Strigomonas culicis and Their Respective Endosymbionts Reveals New Aspects of the Trypanosomatidae Family.</title>
        <authorList>
            <person name="Motta M.C."/>
            <person name="Martins A.C."/>
            <person name="de Souza S.S."/>
            <person name="Catta-Preta C.M."/>
            <person name="Silva R."/>
            <person name="Klein C.C."/>
            <person name="de Almeida L.G."/>
            <person name="de Lima Cunha O."/>
            <person name="Ciapina L.P."/>
            <person name="Brocchi M."/>
            <person name="Colabardini A.C."/>
            <person name="de Araujo Lima B."/>
            <person name="Machado C.R."/>
            <person name="de Almeida Soares C.M."/>
            <person name="Probst C.M."/>
            <person name="de Menezes C.B."/>
            <person name="Thompson C.E."/>
            <person name="Bartholomeu D.C."/>
            <person name="Gradia D.F."/>
            <person name="Pavoni D.P."/>
            <person name="Grisard E.C."/>
            <person name="Fantinatti-Garboggini F."/>
            <person name="Marchini F.K."/>
            <person name="Rodrigues-Luiz G.F."/>
            <person name="Wagner G."/>
            <person name="Goldman G.H."/>
            <person name="Fietto J.L."/>
            <person name="Elias M.C."/>
            <person name="Goldman M.H."/>
            <person name="Sagot M.F."/>
            <person name="Pereira M."/>
            <person name="Stoco P.H."/>
            <person name="de Mendonca-Neto R.P."/>
            <person name="Teixeira S.M."/>
            <person name="Maciel T.E."/>
            <person name="de Oliveira Mendes T.A."/>
            <person name="Urmenyi T.P."/>
            <person name="de Souza W."/>
            <person name="Schenkman S."/>
            <person name="de Vasconcelos A.T."/>
        </authorList>
    </citation>
    <scope>NUCLEOTIDE SEQUENCE [LARGE SCALE GENOMIC DNA]</scope>
</reference>
<accession>S9V5R3</accession>
<organism evidence="3 4">
    <name type="scientific">Strigomonas culicis</name>
    <dbReference type="NCBI Taxonomy" id="28005"/>
    <lineage>
        <taxon>Eukaryota</taxon>
        <taxon>Discoba</taxon>
        <taxon>Euglenozoa</taxon>
        <taxon>Kinetoplastea</taxon>
        <taxon>Metakinetoplastina</taxon>
        <taxon>Trypanosomatida</taxon>
        <taxon>Trypanosomatidae</taxon>
        <taxon>Strigomonadinae</taxon>
        <taxon>Strigomonas</taxon>
    </lineage>
</organism>
<evidence type="ECO:0000256" key="1">
    <source>
        <dbReference type="SAM" id="MobiDB-lite"/>
    </source>
</evidence>